<keyword evidence="1" id="KW-0496">Mitochondrion</keyword>
<accession>A0A101LZN4</accession>
<geneLocation type="mitochondrion" evidence="1"/>
<proteinExistence type="predicted"/>
<organism evidence="1">
    <name type="scientific">Picea glauca</name>
    <name type="common">White spruce</name>
    <name type="synonym">Pinus glauca</name>
    <dbReference type="NCBI Taxonomy" id="3330"/>
    <lineage>
        <taxon>Eukaryota</taxon>
        <taxon>Viridiplantae</taxon>
        <taxon>Streptophyta</taxon>
        <taxon>Embryophyta</taxon>
        <taxon>Tracheophyta</taxon>
        <taxon>Spermatophyta</taxon>
        <taxon>Pinopsida</taxon>
        <taxon>Pinidae</taxon>
        <taxon>Conifers I</taxon>
        <taxon>Pinales</taxon>
        <taxon>Pinaceae</taxon>
        <taxon>Picea</taxon>
    </lineage>
</organism>
<gene>
    <name evidence="1" type="ORF">ABT39_MTgene5331</name>
</gene>
<protein>
    <submittedName>
        <fullName evidence="1">Uncharacterized protein</fullName>
    </submittedName>
</protein>
<name>A0A101LZN4_PICGL</name>
<evidence type="ECO:0000313" key="1">
    <source>
        <dbReference type="EMBL" id="KUM48331.1"/>
    </source>
</evidence>
<dbReference type="AlphaFoldDB" id="A0A101LZN4"/>
<sequence>MIFCRGEAYSASLVKDCLVKFKELSGPNPVKSNLFMCGVACGIKDQIINLLGYNEGKLPVRYLGVPLLSSIVKK</sequence>
<dbReference type="EMBL" id="LKAM01000006">
    <property type="protein sequence ID" value="KUM48331.1"/>
    <property type="molecule type" value="Genomic_DNA"/>
</dbReference>
<comment type="caution">
    <text evidence="1">The sequence shown here is derived from an EMBL/GenBank/DDBJ whole genome shotgun (WGS) entry which is preliminary data.</text>
</comment>
<reference evidence="1" key="1">
    <citation type="journal article" date="2015" name="Genome Biol. Evol.">
        <title>Organellar Genomes of White Spruce (Picea glauca): Assembly and Annotation.</title>
        <authorList>
            <person name="Jackman S.D."/>
            <person name="Warren R.L."/>
            <person name="Gibb E.A."/>
            <person name="Vandervalk B.P."/>
            <person name="Mohamadi H."/>
            <person name="Chu J."/>
            <person name="Raymond A."/>
            <person name="Pleasance S."/>
            <person name="Coope R."/>
            <person name="Wildung M.R."/>
            <person name="Ritland C.E."/>
            <person name="Bousquet J."/>
            <person name="Jones S.J."/>
            <person name="Bohlmann J."/>
            <person name="Birol I."/>
        </authorList>
    </citation>
    <scope>NUCLEOTIDE SEQUENCE [LARGE SCALE GENOMIC DNA]</scope>
    <source>
        <tissue evidence="1">Flushing bud</tissue>
    </source>
</reference>